<dbReference type="InterPro" id="IPR021683">
    <property type="entry name" value="DUF3267"/>
</dbReference>
<organism evidence="2 3">
    <name type="scientific">Undibacterium rugosum</name>
    <dbReference type="NCBI Taxonomy" id="2762291"/>
    <lineage>
        <taxon>Bacteria</taxon>
        <taxon>Pseudomonadati</taxon>
        <taxon>Pseudomonadota</taxon>
        <taxon>Betaproteobacteria</taxon>
        <taxon>Burkholderiales</taxon>
        <taxon>Oxalobacteraceae</taxon>
        <taxon>Undibacterium</taxon>
    </lineage>
</organism>
<feature type="transmembrane region" description="Helical" evidence="1">
    <location>
        <begin position="148"/>
        <end position="171"/>
    </location>
</feature>
<gene>
    <name evidence="2" type="ORF">H8K47_03105</name>
</gene>
<keyword evidence="1" id="KW-0472">Membrane</keyword>
<evidence type="ECO:0000256" key="1">
    <source>
        <dbReference type="SAM" id="Phobius"/>
    </source>
</evidence>
<sequence>MKFRLGLPPPIDEVKVTPHRFGFDYVNLHVKASALGTLLFMPLAYVIWTQFWSFKQINAIFRLNPLQGFLILLSVLVVHEICHLLAFPRMGISQHTYIGFDPKSVFPYVSYQGLLSRNRYFFALVFPIFVLTVLPFILAFYIPSYVGLLSWVSIFNLIGAAGDILILFSLYRKIPADWYVQGEFYGPLQ</sequence>
<keyword evidence="1" id="KW-1133">Transmembrane helix</keyword>
<proteinExistence type="predicted"/>
<dbReference type="AlphaFoldDB" id="A0A923HY69"/>
<protein>
    <submittedName>
        <fullName evidence="2">DUF3267 domain-containing protein</fullName>
    </submittedName>
</protein>
<evidence type="ECO:0000313" key="2">
    <source>
        <dbReference type="EMBL" id="MBC3934343.1"/>
    </source>
</evidence>
<dbReference type="EMBL" id="JACOGG010000002">
    <property type="protein sequence ID" value="MBC3934343.1"/>
    <property type="molecule type" value="Genomic_DNA"/>
</dbReference>
<accession>A0A923HY69</accession>
<evidence type="ECO:0000313" key="3">
    <source>
        <dbReference type="Proteomes" id="UP000612361"/>
    </source>
</evidence>
<reference evidence="2" key="1">
    <citation type="submission" date="2020-08" db="EMBL/GenBank/DDBJ databases">
        <title>Novel species isolated from subtropical streams in China.</title>
        <authorList>
            <person name="Lu H."/>
        </authorList>
    </citation>
    <scope>NUCLEOTIDE SEQUENCE</scope>
    <source>
        <strain evidence="2">CY7W</strain>
    </source>
</reference>
<dbReference type="RefSeq" id="WP_186879960.1">
    <property type="nucleotide sequence ID" value="NZ_JACOGG010000002.1"/>
</dbReference>
<dbReference type="Proteomes" id="UP000612361">
    <property type="component" value="Unassembled WGS sequence"/>
</dbReference>
<dbReference type="Pfam" id="PF11667">
    <property type="entry name" value="DUF3267"/>
    <property type="match status" value="1"/>
</dbReference>
<keyword evidence="1" id="KW-0812">Transmembrane</keyword>
<keyword evidence="3" id="KW-1185">Reference proteome</keyword>
<comment type="caution">
    <text evidence="2">The sequence shown here is derived from an EMBL/GenBank/DDBJ whole genome shotgun (WGS) entry which is preliminary data.</text>
</comment>
<feature type="transmembrane region" description="Helical" evidence="1">
    <location>
        <begin position="120"/>
        <end position="142"/>
    </location>
</feature>
<name>A0A923HY69_9BURK</name>
<feature type="transmembrane region" description="Helical" evidence="1">
    <location>
        <begin position="68"/>
        <end position="87"/>
    </location>
</feature>
<feature type="transmembrane region" description="Helical" evidence="1">
    <location>
        <begin position="28"/>
        <end position="48"/>
    </location>
</feature>